<feature type="transmembrane region" description="Helical" evidence="1">
    <location>
        <begin position="113"/>
        <end position="130"/>
    </location>
</feature>
<name>A0A066U231_9PSEU</name>
<keyword evidence="1" id="KW-1133">Transmembrane helix</keyword>
<proteinExistence type="predicted"/>
<organism evidence="2 3">
    <name type="scientific">Amycolatopsis rifamycinica</name>
    <dbReference type="NCBI Taxonomy" id="287986"/>
    <lineage>
        <taxon>Bacteria</taxon>
        <taxon>Bacillati</taxon>
        <taxon>Actinomycetota</taxon>
        <taxon>Actinomycetes</taxon>
        <taxon>Pseudonocardiales</taxon>
        <taxon>Pseudonocardiaceae</taxon>
        <taxon>Amycolatopsis</taxon>
    </lineage>
</organism>
<feature type="transmembrane region" description="Helical" evidence="1">
    <location>
        <begin position="142"/>
        <end position="161"/>
    </location>
</feature>
<keyword evidence="3" id="KW-1185">Reference proteome</keyword>
<dbReference type="EMBL" id="JMQI01000027">
    <property type="protein sequence ID" value="KDN21516.1"/>
    <property type="molecule type" value="Genomic_DNA"/>
</dbReference>
<evidence type="ECO:0000313" key="2">
    <source>
        <dbReference type="EMBL" id="KDN21516.1"/>
    </source>
</evidence>
<comment type="caution">
    <text evidence="2">The sequence shown here is derived from an EMBL/GenBank/DDBJ whole genome shotgun (WGS) entry which is preliminary data.</text>
</comment>
<protein>
    <submittedName>
        <fullName evidence="2">Uncharacterized protein</fullName>
    </submittedName>
</protein>
<keyword evidence="1" id="KW-0812">Transmembrane</keyword>
<feature type="transmembrane region" description="Helical" evidence="1">
    <location>
        <begin position="58"/>
        <end position="74"/>
    </location>
</feature>
<dbReference type="Proteomes" id="UP000027345">
    <property type="component" value="Unassembled WGS sequence"/>
</dbReference>
<dbReference type="STRING" id="287986.DV20_13610"/>
<feature type="transmembrane region" description="Helical" evidence="1">
    <location>
        <begin position="173"/>
        <end position="193"/>
    </location>
</feature>
<feature type="transmembrane region" description="Helical" evidence="1">
    <location>
        <begin position="86"/>
        <end position="107"/>
    </location>
</feature>
<dbReference type="AlphaFoldDB" id="A0A066U231"/>
<sequence>MLVLAPFLFMMLILPEAPARLGTRQKYEPKFMGAPFTVLFGVPLLTLPLQLKHPDGKSLLVLAAVSVLVAYGLTRRQSPPRLKKRHLLIAARTAGLLAAVAAAEFVAAPEGRGSRLIGVALVATTAYLGCLRATDTGYWPLLLVKSGGFTALTVVVIGWWIGDLDPSTQTGLALAATLLLWASAAIALTQLVVGGVRLRRWLRHGPPEFPAPPGVGYWPPSPGEVWNLLLTHDDDNYKDRPVLVLEREPTHANVLIITSRDKAGSKHHLRLDFDEWQHVLSKPGYLATDITPVPYSDFRSCRGECTDRFWEWLKRNPRIRDRRRDAPAPGFARRHRLASARNKHVGVNAG</sequence>
<keyword evidence="1" id="KW-0472">Membrane</keyword>
<gene>
    <name evidence="2" type="ORF">DV20_13610</name>
</gene>
<reference evidence="2 3" key="1">
    <citation type="submission" date="2014-05" db="EMBL/GenBank/DDBJ databases">
        <title>Draft genome sequence of Amycolatopsis rifamycinica DSM 46095.</title>
        <authorList>
            <person name="Lal R."/>
            <person name="Saxena A."/>
            <person name="Kumari R."/>
            <person name="Mukherjee U."/>
            <person name="Singh P."/>
            <person name="Sangwan N."/>
            <person name="Mahato N.K."/>
        </authorList>
    </citation>
    <scope>NUCLEOTIDE SEQUENCE [LARGE SCALE GENOMIC DNA]</scope>
    <source>
        <strain evidence="2 3">DSM 46095</strain>
    </source>
</reference>
<dbReference type="eggNOG" id="ENOG5031JI8">
    <property type="taxonomic scope" value="Bacteria"/>
</dbReference>
<evidence type="ECO:0000256" key="1">
    <source>
        <dbReference type="SAM" id="Phobius"/>
    </source>
</evidence>
<accession>A0A066U231</accession>
<evidence type="ECO:0000313" key="3">
    <source>
        <dbReference type="Proteomes" id="UP000027345"/>
    </source>
</evidence>